<keyword evidence="3" id="KW-1185">Reference proteome</keyword>
<sequence length="299" mass="35083">MEKFKKITIEDKEILGKYLGMRSHRACDYSVGNLVLWSEVYDTRYTIAEDMLIIMFRVDEKVNFSFPMGKGDLKKAFEWLFAYCEEQGIPFEMNIIEPDMFDEIENIYPGEFEIRYNRDHADYVYHMEDLKNITGKKYHGKKNHINKFLKTNEDWTYEPITDSNTEECIEMVKEWCVQNGCCEDKSKAAEICVLIKGLQLREELGMSGGIIRINGRIIALTMGERSGDDMFIVHFEKAFAEIQGAYPMINQQFVLHELSEYRYINREEDMGIEGLRKAKESYYPAFMAEKGILVRKEQA</sequence>
<dbReference type="Gene3D" id="3.40.630.30">
    <property type="match status" value="1"/>
</dbReference>
<dbReference type="InterPro" id="IPR016732">
    <property type="entry name" value="UCP018688"/>
</dbReference>
<dbReference type="AlphaFoldDB" id="A0A1D3TPH2"/>
<organism evidence="2 3">
    <name type="scientific">Anaerobium acetethylicum</name>
    <dbReference type="NCBI Taxonomy" id="1619234"/>
    <lineage>
        <taxon>Bacteria</taxon>
        <taxon>Bacillati</taxon>
        <taxon>Bacillota</taxon>
        <taxon>Clostridia</taxon>
        <taxon>Lachnospirales</taxon>
        <taxon>Lachnospiraceae</taxon>
        <taxon>Anaerobium</taxon>
    </lineage>
</organism>
<protein>
    <recommendedName>
        <fullName evidence="1">Phosphatidylglycerol lysyltransferase C-terminal domain-containing protein</fullName>
    </recommendedName>
</protein>
<dbReference type="Pfam" id="PF09924">
    <property type="entry name" value="LPG_synthase_C"/>
    <property type="match status" value="1"/>
</dbReference>
<dbReference type="PANTHER" id="PTHR41373">
    <property type="entry name" value="DUF2156 DOMAIN-CONTAINING PROTEIN"/>
    <property type="match status" value="1"/>
</dbReference>
<dbReference type="OrthoDB" id="9765580at2"/>
<dbReference type="InterPro" id="IPR016181">
    <property type="entry name" value="Acyl_CoA_acyltransferase"/>
</dbReference>
<reference evidence="2 3" key="1">
    <citation type="submission" date="2016-09" db="EMBL/GenBank/DDBJ databases">
        <authorList>
            <person name="Capua I."/>
            <person name="De Benedictis P."/>
            <person name="Joannis T."/>
            <person name="Lombin L.H."/>
            <person name="Cattoli G."/>
        </authorList>
    </citation>
    <scope>NUCLEOTIDE SEQUENCE [LARGE SCALE GENOMIC DNA]</scope>
    <source>
        <strain evidence="2 3">GluBS11</strain>
    </source>
</reference>
<dbReference type="PIRSF" id="PIRSF018688">
    <property type="entry name" value="UCP018688"/>
    <property type="match status" value="1"/>
</dbReference>
<dbReference type="EMBL" id="FMKA01000001">
    <property type="protein sequence ID" value="SCP95354.1"/>
    <property type="molecule type" value="Genomic_DNA"/>
</dbReference>
<dbReference type="STRING" id="1619234.SAMN05421730_1001498"/>
<dbReference type="SUPFAM" id="SSF55729">
    <property type="entry name" value="Acyl-CoA N-acyltransferases (Nat)"/>
    <property type="match status" value="2"/>
</dbReference>
<evidence type="ECO:0000259" key="1">
    <source>
        <dbReference type="Pfam" id="PF09924"/>
    </source>
</evidence>
<proteinExistence type="predicted"/>
<feature type="domain" description="Phosphatidylglycerol lysyltransferase C-terminal" evidence="1">
    <location>
        <begin position="24"/>
        <end position="285"/>
    </location>
</feature>
<gene>
    <name evidence="2" type="ORF">SAMN05421730_1001498</name>
</gene>
<dbReference type="RefSeq" id="WP_091229545.1">
    <property type="nucleotide sequence ID" value="NZ_FMKA01000001.1"/>
</dbReference>
<evidence type="ECO:0000313" key="3">
    <source>
        <dbReference type="Proteomes" id="UP000199315"/>
    </source>
</evidence>
<accession>A0A1D3TPH2</accession>
<dbReference type="PANTHER" id="PTHR41373:SF1">
    <property type="entry name" value="PHOSPHATIDYLGLYCEROL LYSYLTRANSFERASE C-TERMINAL DOMAIN-CONTAINING PROTEIN"/>
    <property type="match status" value="1"/>
</dbReference>
<dbReference type="InterPro" id="IPR024320">
    <property type="entry name" value="LPG_synthase_C"/>
</dbReference>
<name>A0A1D3TPH2_9FIRM</name>
<dbReference type="Proteomes" id="UP000199315">
    <property type="component" value="Unassembled WGS sequence"/>
</dbReference>
<evidence type="ECO:0000313" key="2">
    <source>
        <dbReference type="EMBL" id="SCP95354.1"/>
    </source>
</evidence>